<dbReference type="Gene3D" id="3.90.75.20">
    <property type="match status" value="1"/>
</dbReference>
<proteinExistence type="predicted"/>
<protein>
    <submittedName>
        <fullName evidence="1">HNH homing endonuclease-like protein</fullName>
    </submittedName>
</protein>
<dbReference type="Proteomes" id="UP000429954">
    <property type="component" value="Segment"/>
</dbReference>
<name>A0A5S9MMZ0_9CAUD</name>
<evidence type="ECO:0000313" key="2">
    <source>
        <dbReference type="Proteomes" id="UP000429954"/>
    </source>
</evidence>
<reference evidence="1 2" key="1">
    <citation type="submission" date="2019-12" db="EMBL/GenBank/DDBJ databases">
        <title>Analysis of Enterococcus faecalis vB_EfaS-DELF1.</title>
        <authorList>
            <person name="Delfan A.S."/>
            <person name="Bouzari M."/>
            <person name="Wang R."/>
        </authorList>
    </citation>
    <scope>NUCLEOTIDE SEQUENCE [LARGE SCALE GENOMIC DNA]</scope>
</reference>
<keyword evidence="2" id="KW-1185">Reference proteome</keyword>
<organism evidence="1 2">
    <name type="scientific">Enterococcus phage vB_EfaS-DELF1</name>
    <dbReference type="NCBI Taxonomy" id="2683673"/>
    <lineage>
        <taxon>Viruses</taxon>
        <taxon>Duplodnaviria</taxon>
        <taxon>Heunggongvirae</taxon>
        <taxon>Uroviricota</taxon>
        <taxon>Caudoviricetes</taxon>
        <taxon>Delfunavirus</taxon>
        <taxon>Delfunavirus delf1</taxon>
    </lineage>
</organism>
<keyword evidence="1" id="KW-0540">Nuclease</keyword>
<keyword evidence="1" id="KW-0378">Hydrolase</keyword>
<dbReference type="SUPFAM" id="SSF54060">
    <property type="entry name" value="His-Me finger endonucleases"/>
    <property type="match status" value="1"/>
</dbReference>
<dbReference type="InterPro" id="IPR044925">
    <property type="entry name" value="His-Me_finger_sf"/>
</dbReference>
<accession>A0A5S9MMZ0</accession>
<evidence type="ECO:0000313" key="1">
    <source>
        <dbReference type="EMBL" id="BBQ04315.1"/>
    </source>
</evidence>
<sequence length="157" mass="18466">MIKFEQLSPPYDQYSITNEGHVMDIDSGKYVTEEIDHKSGKQFVVLHGSHKKSRKFYIAPLVAEMFVHNPHNCSYVYYKDGNVQNNHWTNLGYAINPKESQERVSRPARKSVEPKRHELIIKINNACDKKDYITANKLGRELWELEGFRWEDRNKLV</sequence>
<dbReference type="EMBL" id="LC513943">
    <property type="protein sequence ID" value="BBQ04315.1"/>
    <property type="molecule type" value="Genomic_DNA"/>
</dbReference>
<dbReference type="GO" id="GO:0004519">
    <property type="term" value="F:endonuclease activity"/>
    <property type="evidence" value="ECO:0007669"/>
    <property type="project" value="UniProtKB-KW"/>
</dbReference>
<keyword evidence="1" id="KW-0255">Endonuclease</keyword>